<dbReference type="eggNOG" id="COG2771">
    <property type="taxonomic scope" value="Bacteria"/>
</dbReference>
<protein>
    <recommendedName>
        <fullName evidence="4">DUF4019 domain-containing protein</fullName>
    </recommendedName>
</protein>
<dbReference type="RefSeq" id="WP_040135615.1">
    <property type="nucleotide sequence ID" value="NZ_CP009889.1"/>
</dbReference>
<dbReference type="AlphaFoldDB" id="A0A0A7ELU6"/>
<dbReference type="EMBL" id="CP009889">
    <property type="protein sequence ID" value="AIY66957.1"/>
    <property type="molecule type" value="Genomic_DNA"/>
</dbReference>
<keyword evidence="1" id="KW-0732">Signal</keyword>
<dbReference type="STRING" id="1348114.OM33_17900"/>
<dbReference type="InterPro" id="IPR025091">
    <property type="entry name" value="DUF4019"/>
</dbReference>
<evidence type="ECO:0000256" key="1">
    <source>
        <dbReference type="SAM" id="SignalP"/>
    </source>
</evidence>
<evidence type="ECO:0000313" key="2">
    <source>
        <dbReference type="EMBL" id="AIY66957.1"/>
    </source>
</evidence>
<evidence type="ECO:0000313" key="3">
    <source>
        <dbReference type="Proteomes" id="UP000030341"/>
    </source>
</evidence>
<name>A0A0A7ELU6_9GAMM</name>
<organism evidence="2 3">
    <name type="scientific">Pseudoalteromonas piratica</name>
    <dbReference type="NCBI Taxonomy" id="1348114"/>
    <lineage>
        <taxon>Bacteria</taxon>
        <taxon>Pseudomonadati</taxon>
        <taxon>Pseudomonadota</taxon>
        <taxon>Gammaproteobacteria</taxon>
        <taxon>Alteromonadales</taxon>
        <taxon>Pseudoalteromonadaceae</taxon>
        <taxon>Pseudoalteromonas</taxon>
    </lineage>
</organism>
<reference evidence="2 3" key="1">
    <citation type="submission" date="2014-11" db="EMBL/GenBank/DDBJ databases">
        <title>Complete Genome Sequence of Pseudoalteromonas sp. Strain OCN003 Isolated from Kaneohe Bay, Oahu, Hawaii.</title>
        <authorList>
            <person name="Beurmann S."/>
            <person name="Videau P."/>
            <person name="Ushijima B."/>
            <person name="Smith A.M."/>
            <person name="Aeby G.S."/>
            <person name="Callahan S.M."/>
            <person name="Belcaid M."/>
        </authorList>
    </citation>
    <scope>NUCLEOTIDE SEQUENCE [LARGE SCALE GENOMIC DNA]</scope>
    <source>
        <strain evidence="2 3">OCN003</strain>
    </source>
</reference>
<proteinExistence type="predicted"/>
<dbReference type="KEGG" id="pseo:OM33_17900"/>
<keyword evidence="3" id="KW-1185">Reference proteome</keyword>
<gene>
    <name evidence="2" type="ORF">OM33_17900</name>
</gene>
<feature type="signal peptide" evidence="1">
    <location>
        <begin position="1"/>
        <end position="16"/>
    </location>
</feature>
<dbReference type="Pfam" id="PF13211">
    <property type="entry name" value="DUF4019"/>
    <property type="match status" value="1"/>
</dbReference>
<dbReference type="HOGENOM" id="CLU_124351_0_0_6"/>
<sequence length="129" mass="14957">MKYFVFIALLSFNVMANQTQVEPNATRWLSLVDNGQYAESWQGTSERFQRLVNEKQWQTALEQVRTPLGKLINRSLLDATDHNKLPGMPEGKYKVFQFNTQYENKAQSLETLSMALSDGQWQTIGYFIK</sequence>
<evidence type="ECO:0008006" key="4">
    <source>
        <dbReference type="Google" id="ProtNLM"/>
    </source>
</evidence>
<dbReference type="Proteomes" id="UP000030341">
    <property type="component" value="Chromosome 2"/>
</dbReference>
<accession>A0A0A7ELU6</accession>
<dbReference type="OrthoDB" id="21915at2"/>
<feature type="chain" id="PRO_5002028422" description="DUF4019 domain-containing protein" evidence="1">
    <location>
        <begin position="17"/>
        <end position="129"/>
    </location>
</feature>